<evidence type="ECO:0000313" key="4">
    <source>
        <dbReference type="Proteomes" id="UP001472677"/>
    </source>
</evidence>
<comment type="similarity">
    <text evidence="1">Belongs to the plant LTP family.</text>
</comment>
<keyword evidence="4" id="KW-1185">Reference proteome</keyword>
<dbReference type="Gene3D" id="1.10.110.10">
    <property type="entry name" value="Plant lipid-transfer and hydrophobic proteins"/>
    <property type="match status" value="1"/>
</dbReference>
<accession>A0ABR2EAH0</accession>
<feature type="domain" description="Bifunctional inhibitor/plant lipid transfer protein/seed storage helical" evidence="2">
    <location>
        <begin position="43"/>
        <end position="88"/>
    </location>
</feature>
<sequence>MQPPSVECDASLCGYISYLLSCITACMCGGGLGAPLAQGAITCGQVSSALVPCLPYLKSGGTVPPACCNGIKSLNSAAQTTPDRQAACN</sequence>
<dbReference type="SUPFAM" id="SSF47699">
    <property type="entry name" value="Bifunctional inhibitor/lipid-transfer protein/seed storage 2S albumin"/>
    <property type="match status" value="1"/>
</dbReference>
<protein>
    <recommendedName>
        <fullName evidence="2">Bifunctional inhibitor/plant lipid transfer protein/seed storage helical domain-containing protein</fullName>
    </recommendedName>
</protein>
<gene>
    <name evidence="3" type="ORF">V6N12_002949</name>
</gene>
<comment type="caution">
    <text evidence="3">The sequence shown here is derived from an EMBL/GenBank/DDBJ whole genome shotgun (WGS) entry which is preliminary data.</text>
</comment>
<dbReference type="InterPro" id="IPR000528">
    <property type="entry name" value="Plant_nsLTP"/>
</dbReference>
<evidence type="ECO:0000259" key="2">
    <source>
        <dbReference type="Pfam" id="PF00234"/>
    </source>
</evidence>
<dbReference type="PRINTS" id="PR00382">
    <property type="entry name" value="LIPIDTRNSFER"/>
</dbReference>
<evidence type="ECO:0000256" key="1">
    <source>
        <dbReference type="ARBA" id="ARBA00009748"/>
    </source>
</evidence>
<evidence type="ECO:0000313" key="3">
    <source>
        <dbReference type="EMBL" id="KAK8556550.1"/>
    </source>
</evidence>
<proteinExistence type="inferred from homology"/>
<reference evidence="3 4" key="1">
    <citation type="journal article" date="2024" name="G3 (Bethesda)">
        <title>Genome assembly of Hibiscus sabdariffa L. provides insights into metabolisms of medicinal natural products.</title>
        <authorList>
            <person name="Kim T."/>
        </authorList>
    </citation>
    <scope>NUCLEOTIDE SEQUENCE [LARGE SCALE GENOMIC DNA]</scope>
    <source>
        <strain evidence="3">TK-2024</strain>
        <tissue evidence="3">Old leaves</tissue>
    </source>
</reference>
<dbReference type="InterPro" id="IPR036312">
    <property type="entry name" value="Bifun_inhib/LTP/seed_sf"/>
</dbReference>
<dbReference type="PANTHER" id="PTHR33076">
    <property type="entry name" value="NON-SPECIFIC LIPID-TRANSFER PROTEIN 2-RELATED"/>
    <property type="match status" value="1"/>
</dbReference>
<dbReference type="EMBL" id="JBBPBM010000017">
    <property type="protein sequence ID" value="KAK8556550.1"/>
    <property type="molecule type" value="Genomic_DNA"/>
</dbReference>
<name>A0ABR2EAH0_9ROSI</name>
<dbReference type="Pfam" id="PF00234">
    <property type="entry name" value="Tryp_alpha_amyl"/>
    <property type="match status" value="1"/>
</dbReference>
<dbReference type="Proteomes" id="UP001472677">
    <property type="component" value="Unassembled WGS sequence"/>
</dbReference>
<dbReference type="InterPro" id="IPR016140">
    <property type="entry name" value="Bifunc_inhib/LTP/seed_store"/>
</dbReference>
<organism evidence="3 4">
    <name type="scientific">Hibiscus sabdariffa</name>
    <name type="common">roselle</name>
    <dbReference type="NCBI Taxonomy" id="183260"/>
    <lineage>
        <taxon>Eukaryota</taxon>
        <taxon>Viridiplantae</taxon>
        <taxon>Streptophyta</taxon>
        <taxon>Embryophyta</taxon>
        <taxon>Tracheophyta</taxon>
        <taxon>Spermatophyta</taxon>
        <taxon>Magnoliopsida</taxon>
        <taxon>eudicotyledons</taxon>
        <taxon>Gunneridae</taxon>
        <taxon>Pentapetalae</taxon>
        <taxon>rosids</taxon>
        <taxon>malvids</taxon>
        <taxon>Malvales</taxon>
        <taxon>Malvaceae</taxon>
        <taxon>Malvoideae</taxon>
        <taxon>Hibiscus</taxon>
    </lineage>
</organism>